<sequence length="336" mass="34409">MTTTTTMIAWTQAAYGGPETVTRNELPVIEPGPGQILIDVAATALNSADVRLMRGEPLLVRLGFGLSRPKQPVQGRDVAGRVTALGDGVTGLSLGDRVAGELDGGGLAQAVLTEAAKVVAIPDNVSDVDAAAVPLAGGTAWQALEAAAVSADCRVLILGAGGGVGTFAVQLAKLRGARVHALSRPEAFDALTRLGADEVSDRAELGTLPRDHYDVIIDLGGVAPLRSLLQLLRDGGRLVSVAGGEAHVFGPLGRMLRGVVLSIGRSRKFVPLMATAKPEITRSLLELVASGRLTPLVAATLPLAQAPQALALVDRGGQIGKVVVAVDRGVPPSSRA</sequence>
<dbReference type="RefSeq" id="WP_105186044.1">
    <property type="nucleotide sequence ID" value="NZ_BAAAGO010000004.1"/>
</dbReference>
<dbReference type="PANTHER" id="PTHR48106:SF18">
    <property type="entry name" value="QUINONE OXIDOREDUCTASE PIG3"/>
    <property type="match status" value="1"/>
</dbReference>
<evidence type="ECO:0000313" key="4">
    <source>
        <dbReference type="EMBL" id="SPD87281.1"/>
    </source>
</evidence>
<keyword evidence="2" id="KW-0560">Oxidoreductase</keyword>
<dbReference type="InterPro" id="IPR011032">
    <property type="entry name" value="GroES-like_sf"/>
</dbReference>
<dbReference type="Gene3D" id="3.40.50.720">
    <property type="entry name" value="NAD(P)-binding Rossmann-like Domain"/>
    <property type="match status" value="1"/>
</dbReference>
<dbReference type="GO" id="GO:0070402">
    <property type="term" value="F:NADPH binding"/>
    <property type="evidence" value="ECO:0007669"/>
    <property type="project" value="TreeGrafter"/>
</dbReference>
<gene>
    <name evidence="4" type="ORF">MPLG2_2251</name>
</gene>
<dbReference type="InterPro" id="IPR036291">
    <property type="entry name" value="NAD(P)-bd_dom_sf"/>
</dbReference>
<dbReference type="PANTHER" id="PTHR48106">
    <property type="entry name" value="QUINONE OXIDOREDUCTASE PIG3-RELATED"/>
    <property type="match status" value="1"/>
</dbReference>
<evidence type="ECO:0000256" key="1">
    <source>
        <dbReference type="ARBA" id="ARBA00022857"/>
    </source>
</evidence>
<dbReference type="GO" id="GO:0016651">
    <property type="term" value="F:oxidoreductase activity, acting on NAD(P)H"/>
    <property type="evidence" value="ECO:0007669"/>
    <property type="project" value="TreeGrafter"/>
</dbReference>
<dbReference type="InterPro" id="IPR020843">
    <property type="entry name" value="ER"/>
</dbReference>
<dbReference type="KEGG" id="mgg:MPLG2_2251"/>
<proteinExistence type="predicted"/>
<protein>
    <recommendedName>
        <fullName evidence="3">Enoyl reductase (ER) domain-containing protein</fullName>
    </recommendedName>
</protein>
<name>A0A2N9JIC9_9ACTN</name>
<keyword evidence="1" id="KW-0521">NADP</keyword>
<dbReference type="Proteomes" id="UP000238164">
    <property type="component" value="Chromosome 1"/>
</dbReference>
<dbReference type="CDD" id="cd08267">
    <property type="entry name" value="MDR1"/>
    <property type="match status" value="1"/>
</dbReference>
<dbReference type="OrthoDB" id="3175656at2"/>
<dbReference type="InterPro" id="IPR013154">
    <property type="entry name" value="ADH-like_N"/>
</dbReference>
<dbReference type="Gene3D" id="3.90.180.10">
    <property type="entry name" value="Medium-chain alcohol dehydrogenases, catalytic domain"/>
    <property type="match status" value="1"/>
</dbReference>
<dbReference type="SMART" id="SM00829">
    <property type="entry name" value="PKS_ER"/>
    <property type="match status" value="1"/>
</dbReference>
<evidence type="ECO:0000256" key="2">
    <source>
        <dbReference type="ARBA" id="ARBA00023002"/>
    </source>
</evidence>
<evidence type="ECO:0000259" key="3">
    <source>
        <dbReference type="SMART" id="SM00829"/>
    </source>
</evidence>
<dbReference type="EMBL" id="LT985188">
    <property type="protein sequence ID" value="SPD87281.1"/>
    <property type="molecule type" value="Genomic_DNA"/>
</dbReference>
<dbReference type="Pfam" id="PF08240">
    <property type="entry name" value="ADH_N"/>
    <property type="match status" value="1"/>
</dbReference>
<reference evidence="4 5" key="1">
    <citation type="submission" date="2018-02" db="EMBL/GenBank/DDBJ databases">
        <authorList>
            <person name="Cohen D.B."/>
            <person name="Kent A.D."/>
        </authorList>
    </citation>
    <scope>NUCLEOTIDE SEQUENCE [LARGE SCALE GENOMIC DNA]</scope>
    <source>
        <strain evidence="4">1</strain>
    </source>
</reference>
<dbReference type="AlphaFoldDB" id="A0A2N9JIC9"/>
<accession>A0A2N9JIC9</accession>
<feature type="domain" description="Enoyl reductase (ER)" evidence="3">
    <location>
        <begin position="16"/>
        <end position="324"/>
    </location>
</feature>
<evidence type="ECO:0000313" key="5">
    <source>
        <dbReference type="Proteomes" id="UP000238164"/>
    </source>
</evidence>
<dbReference type="Pfam" id="PF13602">
    <property type="entry name" value="ADH_zinc_N_2"/>
    <property type="match status" value="1"/>
</dbReference>
<dbReference type="SUPFAM" id="SSF50129">
    <property type="entry name" value="GroES-like"/>
    <property type="match status" value="1"/>
</dbReference>
<keyword evidence="5" id="KW-1185">Reference proteome</keyword>
<dbReference type="SUPFAM" id="SSF51735">
    <property type="entry name" value="NAD(P)-binding Rossmann-fold domains"/>
    <property type="match status" value="1"/>
</dbReference>
<organism evidence="4 5">
    <name type="scientific">Micropruina glycogenica</name>
    <dbReference type="NCBI Taxonomy" id="75385"/>
    <lineage>
        <taxon>Bacteria</taxon>
        <taxon>Bacillati</taxon>
        <taxon>Actinomycetota</taxon>
        <taxon>Actinomycetes</taxon>
        <taxon>Propionibacteriales</taxon>
        <taxon>Nocardioidaceae</taxon>
        <taxon>Micropruina</taxon>
    </lineage>
</organism>